<keyword evidence="3" id="KW-1185">Reference proteome</keyword>
<dbReference type="Ensembl" id="ENSMALT00000021978.1">
    <property type="protein sequence ID" value="ENSMALP00000021559.1"/>
    <property type="gene ID" value="ENSMALG00000015070.1"/>
</dbReference>
<evidence type="ECO:0000313" key="3">
    <source>
        <dbReference type="Proteomes" id="UP000261600"/>
    </source>
</evidence>
<dbReference type="Gene3D" id="2.40.128.20">
    <property type="match status" value="1"/>
</dbReference>
<reference evidence="2" key="1">
    <citation type="submission" date="2025-08" db="UniProtKB">
        <authorList>
            <consortium name="Ensembl"/>
        </authorList>
    </citation>
    <scope>IDENTIFICATION</scope>
</reference>
<dbReference type="InterPro" id="IPR012674">
    <property type="entry name" value="Calycin"/>
</dbReference>
<protein>
    <submittedName>
        <fullName evidence="2">Uncharacterized protein</fullName>
    </submittedName>
</protein>
<dbReference type="Proteomes" id="UP000261600">
    <property type="component" value="Unplaced"/>
</dbReference>
<evidence type="ECO:0000313" key="2">
    <source>
        <dbReference type="Ensembl" id="ENSMALP00000021559.1"/>
    </source>
</evidence>
<evidence type="ECO:0000256" key="1">
    <source>
        <dbReference type="SAM" id="MobiDB-lite"/>
    </source>
</evidence>
<dbReference type="SUPFAM" id="SSF50814">
    <property type="entry name" value="Lipocalins"/>
    <property type="match status" value="1"/>
</dbReference>
<name>A0A3Q3JNX1_MONAL</name>
<reference evidence="2" key="2">
    <citation type="submission" date="2025-09" db="UniProtKB">
        <authorList>
            <consortium name="Ensembl"/>
        </authorList>
    </citation>
    <scope>IDENTIFICATION</scope>
</reference>
<sequence>NKKKKKPVFKNTVVRKWYLIGFATNAQWFVNRKTSMKMSMAMFTPTADRDLEKENKERERERGQWRRSEVHKPSAAFHINNDMSRAEVKYDDGFSQFSLETGILAFFPKNGTLYISGNECASLSS</sequence>
<organism evidence="2 3">
    <name type="scientific">Monopterus albus</name>
    <name type="common">Swamp eel</name>
    <dbReference type="NCBI Taxonomy" id="43700"/>
    <lineage>
        <taxon>Eukaryota</taxon>
        <taxon>Metazoa</taxon>
        <taxon>Chordata</taxon>
        <taxon>Craniata</taxon>
        <taxon>Vertebrata</taxon>
        <taxon>Euteleostomi</taxon>
        <taxon>Actinopterygii</taxon>
        <taxon>Neopterygii</taxon>
        <taxon>Teleostei</taxon>
        <taxon>Neoteleostei</taxon>
        <taxon>Acanthomorphata</taxon>
        <taxon>Anabantaria</taxon>
        <taxon>Synbranchiformes</taxon>
        <taxon>Synbranchidae</taxon>
        <taxon>Monopterus</taxon>
    </lineage>
</organism>
<proteinExistence type="predicted"/>
<feature type="region of interest" description="Disordered" evidence="1">
    <location>
        <begin position="47"/>
        <end position="71"/>
    </location>
</feature>
<dbReference type="AlphaFoldDB" id="A0A3Q3JNX1"/>
<accession>A0A3Q3JNX1</accession>